<keyword evidence="2" id="KW-0732">Signal</keyword>
<accession>A0A844Z6U2</accession>
<dbReference type="AlphaFoldDB" id="A0A844Z6U2"/>
<dbReference type="EMBL" id="WTYV01000010">
    <property type="protein sequence ID" value="MXO73503.1"/>
    <property type="molecule type" value="Genomic_DNA"/>
</dbReference>
<feature type="signal peptide" evidence="2">
    <location>
        <begin position="1"/>
        <end position="18"/>
    </location>
</feature>
<proteinExistence type="predicted"/>
<dbReference type="OrthoDB" id="7428623at2"/>
<organism evidence="3 4">
    <name type="scientific">Alteraurantiacibacter buctensis</name>
    <dbReference type="NCBI Taxonomy" id="1503981"/>
    <lineage>
        <taxon>Bacteria</taxon>
        <taxon>Pseudomonadati</taxon>
        <taxon>Pseudomonadota</taxon>
        <taxon>Alphaproteobacteria</taxon>
        <taxon>Sphingomonadales</taxon>
        <taxon>Erythrobacteraceae</taxon>
        <taxon>Alteraurantiacibacter</taxon>
    </lineage>
</organism>
<evidence type="ECO:0008006" key="5">
    <source>
        <dbReference type="Google" id="ProtNLM"/>
    </source>
</evidence>
<name>A0A844Z6U2_9SPHN</name>
<comment type="caution">
    <text evidence="3">The sequence shown here is derived from an EMBL/GenBank/DDBJ whole genome shotgun (WGS) entry which is preliminary data.</text>
</comment>
<evidence type="ECO:0000313" key="3">
    <source>
        <dbReference type="EMBL" id="MXO73503.1"/>
    </source>
</evidence>
<keyword evidence="4" id="KW-1185">Reference proteome</keyword>
<feature type="chain" id="PRO_5032690569" description="DUF305 domain-containing protein" evidence="2">
    <location>
        <begin position="19"/>
        <end position="129"/>
    </location>
</feature>
<evidence type="ECO:0000256" key="2">
    <source>
        <dbReference type="SAM" id="SignalP"/>
    </source>
</evidence>
<evidence type="ECO:0000313" key="4">
    <source>
        <dbReference type="Proteomes" id="UP000466966"/>
    </source>
</evidence>
<reference evidence="3 4" key="1">
    <citation type="submission" date="2019-12" db="EMBL/GenBank/DDBJ databases">
        <title>Genomic-based taxomic classification of the family Erythrobacteraceae.</title>
        <authorList>
            <person name="Xu L."/>
        </authorList>
    </citation>
    <scope>NUCLEOTIDE SEQUENCE [LARGE SCALE GENOMIC DNA]</scope>
    <source>
        <strain evidence="3 4">M0322</strain>
    </source>
</reference>
<protein>
    <recommendedName>
        <fullName evidence="5">DUF305 domain-containing protein</fullName>
    </recommendedName>
</protein>
<feature type="region of interest" description="Disordered" evidence="1">
    <location>
        <begin position="21"/>
        <end position="45"/>
    </location>
</feature>
<sequence>MIIATALAACLAASPALAQQEQHQHGAASAETGQPDQGAGMTMGSDAMQQHRQNMEEMRTLMQQAHAATDPAERQRLMGEHHQLMQARMASMMQSHNSAMMQACQEQMAMMHDMMGQMAAHHEMMPSNQ</sequence>
<gene>
    <name evidence="3" type="ORF">GRI99_17945</name>
</gene>
<evidence type="ECO:0000256" key="1">
    <source>
        <dbReference type="SAM" id="MobiDB-lite"/>
    </source>
</evidence>
<dbReference type="Proteomes" id="UP000466966">
    <property type="component" value="Unassembled WGS sequence"/>
</dbReference>